<reference evidence="1 2" key="1">
    <citation type="submission" date="2018-06" db="EMBL/GenBank/DDBJ databases">
        <title>The draft genome sequences of strains SCU63 and S1.</title>
        <authorList>
            <person name="Gan L."/>
        </authorList>
    </citation>
    <scope>NUCLEOTIDE SEQUENCE [LARGE SCALE GENOMIC DNA]</scope>
    <source>
        <strain evidence="1 2">SCU63</strain>
    </source>
</reference>
<gene>
    <name evidence="1" type="ORF">DP120_09335</name>
</gene>
<dbReference type="EMBL" id="QLZR01000003">
    <property type="protein sequence ID" value="RAZ77676.1"/>
    <property type="molecule type" value="Genomic_DNA"/>
</dbReference>
<evidence type="ECO:0000313" key="2">
    <source>
        <dbReference type="Proteomes" id="UP000251002"/>
    </source>
</evidence>
<proteinExistence type="predicted"/>
<dbReference type="Proteomes" id="UP000251002">
    <property type="component" value="Unassembled WGS sequence"/>
</dbReference>
<name>A0A365KWW8_9BACL</name>
<dbReference type="AlphaFoldDB" id="A0A365KWW8"/>
<accession>A0A365KWW8</accession>
<comment type="caution">
    <text evidence="1">The sequence shown here is derived from an EMBL/GenBank/DDBJ whole genome shotgun (WGS) entry which is preliminary data.</text>
</comment>
<protein>
    <submittedName>
        <fullName evidence="1">Uncharacterized protein</fullName>
    </submittedName>
</protein>
<sequence>MKEAAAAASFFAVFGELGIKVGKLGVFGPKLGIKRVKLGVFYFRHRLQFIFKIILGREHVNKNWWT</sequence>
<keyword evidence="2" id="KW-1185">Reference proteome</keyword>
<organism evidence="1 2">
    <name type="scientific">Planococcus halotolerans</name>
    <dbReference type="NCBI Taxonomy" id="2233542"/>
    <lineage>
        <taxon>Bacteria</taxon>
        <taxon>Bacillati</taxon>
        <taxon>Bacillota</taxon>
        <taxon>Bacilli</taxon>
        <taxon>Bacillales</taxon>
        <taxon>Caryophanaceae</taxon>
        <taxon>Planococcus</taxon>
    </lineage>
</organism>
<evidence type="ECO:0000313" key="1">
    <source>
        <dbReference type="EMBL" id="RAZ77676.1"/>
    </source>
</evidence>